<keyword evidence="2" id="KW-0472">Membrane</keyword>
<feature type="transmembrane region" description="Helical" evidence="2">
    <location>
        <begin position="47"/>
        <end position="66"/>
    </location>
</feature>
<feature type="compositionally biased region" description="Gly residues" evidence="1">
    <location>
        <begin position="210"/>
        <end position="221"/>
    </location>
</feature>
<feature type="compositionally biased region" description="Basic residues" evidence="1">
    <location>
        <begin position="633"/>
        <end position="645"/>
    </location>
</feature>
<keyword evidence="2" id="KW-0812">Transmembrane</keyword>
<gene>
    <name evidence="3" type="ORF">MENT_LOCUS29344</name>
</gene>
<sequence length="661" mass="72267">MPPECSPGKPPPPLNNNLKKNKIKRDFTSSIYFKRKINNNSLNLNNLLKQFIFTFYLFVILIFLPFGNAQFGEIASAISSLVAGGAGSGLAGGLGTGLGTGLGSAIGTGASAGAGAAGALGNIGQLYQLAQAALQLTGTGVGIANQASESAWFPVVVENAARMNKDFQDRLFNGFGNGQSSGGGMNGGGIKSSSKLTTNIGSEYGKEFGGEGGGGDGGGGGIIEGNSLNGRIINTELPPSHFTLIPDLFPTTNNRIAKLLPGEIDSNSHNINSLSKGNLEETNNNFNKNNIRGNRISTGKKFIGVGSIEEIPLSPPQLNIKNNFKENILLPGESNGQEEKEEVNETTTKIKIIKKEKIETNFNIDEEENKEKLKKEKEEIEKLLLLEPLIPSNPLIESLNMTIIENSDLSEMVPELGKLLGHLKMGNLTKLEFEELEKQLKEESNNNEGKENTSPLPPPPPSSLLHQNEKEIGDDIINNRKEKPINKQKASRRNLAALRRGLFDENLTDEETNKNENFFEEFVVDGQNDPILRKIINFKKPPVILSLERPKENKHFHKHKNLNKNEESRVAVVEGIKLLHEGGGGGGLNEIGNNNEITKNNSLNKKSKKKKHHKKIKTKIEGIPTITNNNYNNHHHNHKSSKKQKQIYSSTQLPQQLPLYF</sequence>
<comment type="caution">
    <text evidence="3">The sequence shown here is derived from an EMBL/GenBank/DDBJ whole genome shotgun (WGS) entry which is preliminary data.</text>
</comment>
<evidence type="ECO:0000256" key="2">
    <source>
        <dbReference type="SAM" id="Phobius"/>
    </source>
</evidence>
<feature type="compositionally biased region" description="Low complexity" evidence="1">
    <location>
        <begin position="590"/>
        <end position="604"/>
    </location>
</feature>
<feature type="compositionally biased region" description="Basic and acidic residues" evidence="1">
    <location>
        <begin position="440"/>
        <end position="451"/>
    </location>
</feature>
<name>A0A6V7VR72_MELEN</name>
<evidence type="ECO:0000256" key="1">
    <source>
        <dbReference type="SAM" id="MobiDB-lite"/>
    </source>
</evidence>
<feature type="compositionally biased region" description="Basic residues" evidence="1">
    <location>
        <begin position="605"/>
        <end position="617"/>
    </location>
</feature>
<evidence type="ECO:0000313" key="4">
    <source>
        <dbReference type="Proteomes" id="UP000580250"/>
    </source>
</evidence>
<dbReference type="AlphaFoldDB" id="A0A6V7VR72"/>
<feature type="region of interest" description="Disordered" evidence="1">
    <location>
        <begin position="201"/>
        <end position="221"/>
    </location>
</feature>
<feature type="region of interest" description="Disordered" evidence="1">
    <location>
        <begin position="440"/>
        <end position="467"/>
    </location>
</feature>
<accession>A0A6V7VR72</accession>
<dbReference type="Proteomes" id="UP000580250">
    <property type="component" value="Unassembled WGS sequence"/>
</dbReference>
<keyword evidence="2" id="KW-1133">Transmembrane helix</keyword>
<protein>
    <submittedName>
        <fullName evidence="3">Uncharacterized protein</fullName>
    </submittedName>
</protein>
<reference evidence="3 4" key="1">
    <citation type="submission" date="2020-08" db="EMBL/GenBank/DDBJ databases">
        <authorList>
            <person name="Koutsovoulos G."/>
            <person name="Danchin GJ E."/>
        </authorList>
    </citation>
    <scope>NUCLEOTIDE SEQUENCE [LARGE SCALE GENOMIC DNA]</scope>
</reference>
<evidence type="ECO:0000313" key="3">
    <source>
        <dbReference type="EMBL" id="CAD2177467.1"/>
    </source>
</evidence>
<organism evidence="3 4">
    <name type="scientific">Meloidogyne enterolobii</name>
    <name type="common">Root-knot nematode worm</name>
    <name type="synonym">Meloidogyne mayaguensis</name>
    <dbReference type="NCBI Taxonomy" id="390850"/>
    <lineage>
        <taxon>Eukaryota</taxon>
        <taxon>Metazoa</taxon>
        <taxon>Ecdysozoa</taxon>
        <taxon>Nematoda</taxon>
        <taxon>Chromadorea</taxon>
        <taxon>Rhabditida</taxon>
        <taxon>Tylenchina</taxon>
        <taxon>Tylenchomorpha</taxon>
        <taxon>Tylenchoidea</taxon>
        <taxon>Meloidogynidae</taxon>
        <taxon>Meloidogyninae</taxon>
        <taxon>Meloidogyne</taxon>
    </lineage>
</organism>
<dbReference type="EMBL" id="CAJEWN010000298">
    <property type="protein sequence ID" value="CAD2177467.1"/>
    <property type="molecule type" value="Genomic_DNA"/>
</dbReference>
<feature type="region of interest" description="Disordered" evidence="1">
    <location>
        <begin position="590"/>
        <end position="661"/>
    </location>
</feature>
<proteinExistence type="predicted"/>
<dbReference type="OrthoDB" id="5863505at2759"/>